<gene>
    <name evidence="2" type="ORF">D915_007498</name>
</gene>
<feature type="compositionally biased region" description="Low complexity" evidence="1">
    <location>
        <begin position="937"/>
        <end position="950"/>
    </location>
</feature>
<feature type="region of interest" description="Disordered" evidence="1">
    <location>
        <begin position="42"/>
        <end position="68"/>
    </location>
</feature>
<organism evidence="2 3">
    <name type="scientific">Fasciola hepatica</name>
    <name type="common">Liver fluke</name>
    <dbReference type="NCBI Taxonomy" id="6192"/>
    <lineage>
        <taxon>Eukaryota</taxon>
        <taxon>Metazoa</taxon>
        <taxon>Spiralia</taxon>
        <taxon>Lophotrochozoa</taxon>
        <taxon>Platyhelminthes</taxon>
        <taxon>Trematoda</taxon>
        <taxon>Digenea</taxon>
        <taxon>Plagiorchiida</taxon>
        <taxon>Echinostomata</taxon>
        <taxon>Echinostomatoidea</taxon>
        <taxon>Fasciolidae</taxon>
        <taxon>Fasciola</taxon>
    </lineage>
</organism>
<feature type="region of interest" description="Disordered" evidence="1">
    <location>
        <begin position="309"/>
        <end position="328"/>
    </location>
</feature>
<feature type="region of interest" description="Disordered" evidence="1">
    <location>
        <begin position="514"/>
        <end position="537"/>
    </location>
</feature>
<evidence type="ECO:0000313" key="2">
    <source>
        <dbReference type="EMBL" id="THD21713.1"/>
    </source>
</evidence>
<evidence type="ECO:0000256" key="1">
    <source>
        <dbReference type="SAM" id="MobiDB-lite"/>
    </source>
</evidence>
<feature type="compositionally biased region" description="Low complexity" evidence="1">
    <location>
        <begin position="581"/>
        <end position="603"/>
    </location>
</feature>
<feature type="compositionally biased region" description="Polar residues" evidence="1">
    <location>
        <begin position="189"/>
        <end position="211"/>
    </location>
</feature>
<name>A0A4E0R2L7_FASHE</name>
<dbReference type="Proteomes" id="UP000230066">
    <property type="component" value="Unassembled WGS sequence"/>
</dbReference>
<feature type="compositionally biased region" description="Basic and acidic residues" evidence="1">
    <location>
        <begin position="521"/>
        <end position="537"/>
    </location>
</feature>
<feature type="region of interest" description="Disordered" evidence="1">
    <location>
        <begin position="581"/>
        <end position="605"/>
    </location>
</feature>
<protein>
    <submittedName>
        <fullName evidence="2">Uncharacterized protein</fullName>
    </submittedName>
</protein>
<sequence>MSVRSLLKTDCSLNKNKGCSAAKGCLNSTQCTDSISVREWTTRKDTNMHTRKKSPSYSGQSESKSPGKLFTRQSTVPLVRPYRPRNNSAAPMHRYVQRRPTDRLPPLDFTRRTGISDSIENSSVSHDSHAGATCPTDYFKRVRQKIYSDSAAIGTNTKDHNIDSVGKETSTSTKLKPIAVQKKQAQAPEENTSHIANTDTRSITSNQSSSIHAAESSKRKVSNFNMKNTTGDVITPGSSTTINTLTKEDQISSGTTPNRSTEPVATEGDRSNSESLKHTVRSKIADELEEIGSRDRYLSVMEEMLKKHKGLSTRTPRNLNGIGGNSASVVPSRRIQPLTVIPEDPMMRFTGRHVYHSMGFKIPGKSESLVVEPDHEQIHQASLLQECEALFEDRVPTKVSHQTHSFAHLDHLQTTEATARDKMGSVIKTTRTEENPTWDESSLEPLDSESDSLGSNSDEENEKATERRTSQSGQNRTERHRTPQIDVNRIYFYFNPVVQIYPNQTPWRIRSTISGSTEYHPNTEEGNIKNAQKERKQDERFLTSLELVDRGLPTRRSTTAAPTLERSLSTDRLLEMRQAMRSVRVTRSSSSSLSDLQTPSSLSESTDWNEQRIRLVRSASDGLMGISFHETVRPSAPIRLDLVNPGKLGVSATDRTIIAQDGLHRTRGSLSIHEIATSSFENLDKPLHTNGVDGKKGDTIDGSADYISQQECDDKVGNGGGTADTERGRIDAKNEALEADTRMSSKIPNISQCEDAFTASVDPNPMAWFDILEDRLENCTQRLTFREKLIAQFRLKGLQKRFVAIPHGIYGLQRVLEKGWDIRPKPELLMSCVVKHHMLKMPLNTPNPNLVEKIYTNSIVRYPVLYKLIMRRREILPQEMQHFLNRIMELTETSDRMLASISSSTTKLSALTTAAKEQDASGFMTGGPKQNFRDSRSSLTSSSRARASRSSLINRTGLTVPQDSDTAFSDIPDIMSMTNQAKKDGGFCTTYAKETDFDKGFYTVLRNPCTNILEEVALLNPEFAWHVRPLFEHRWATLEEDLLEQMFIQKKQTSSCITKAERCEPSNTVLVQPTSSNKTSRCGRFSQWPEALDYCKNLLSQVFDAITDSVAQKPGSRVYTDLLICLHMTNYYTELGDLLVKELDLWVPPLLNGLENSYSSVREDTCCILAYLVCSYRLITRLHVVSKNLLVANICFAVLSAIGHYPESYAFYHGLLGYILHAVPCLSALDCLLLWLPSVQNNETNLVSRDWSLYVYYVFRHWPRNPFYVDAMYQKKLLRPLEASYLTKHAKRAARLALSYLVRTCHVRSALLICWPETEGEATAE</sequence>
<feature type="compositionally biased region" description="Polar residues" evidence="1">
    <location>
        <begin position="55"/>
        <end position="64"/>
    </location>
</feature>
<evidence type="ECO:0000313" key="3">
    <source>
        <dbReference type="Proteomes" id="UP000230066"/>
    </source>
</evidence>
<comment type="caution">
    <text evidence="2">The sequence shown here is derived from an EMBL/GenBank/DDBJ whole genome shotgun (WGS) entry which is preliminary data.</text>
</comment>
<feature type="compositionally biased region" description="Basic and acidic residues" evidence="1">
    <location>
        <begin position="267"/>
        <end position="279"/>
    </location>
</feature>
<feature type="region of interest" description="Disordered" evidence="1">
    <location>
        <begin position="154"/>
        <end position="279"/>
    </location>
</feature>
<feature type="region of interest" description="Disordered" evidence="1">
    <location>
        <begin position="919"/>
        <end position="950"/>
    </location>
</feature>
<feature type="compositionally biased region" description="Low complexity" evidence="1">
    <location>
        <begin position="439"/>
        <end position="455"/>
    </location>
</feature>
<dbReference type="EMBL" id="JXXN02003318">
    <property type="protein sequence ID" value="THD21713.1"/>
    <property type="molecule type" value="Genomic_DNA"/>
</dbReference>
<keyword evidence="3" id="KW-1185">Reference proteome</keyword>
<feature type="compositionally biased region" description="Basic and acidic residues" evidence="1">
    <location>
        <begin position="157"/>
        <end position="166"/>
    </location>
</feature>
<accession>A0A4E0R2L7</accession>
<reference evidence="2" key="1">
    <citation type="submission" date="2019-03" db="EMBL/GenBank/DDBJ databases">
        <title>Improved annotation for the trematode Fasciola hepatica.</title>
        <authorList>
            <person name="Choi Y.-J."/>
            <person name="Martin J."/>
            <person name="Mitreva M."/>
        </authorList>
    </citation>
    <scope>NUCLEOTIDE SEQUENCE [LARGE SCALE GENOMIC DNA]</scope>
</reference>
<proteinExistence type="predicted"/>
<feature type="compositionally biased region" description="Basic and acidic residues" evidence="1">
    <location>
        <begin position="410"/>
        <end position="423"/>
    </location>
</feature>
<feature type="region of interest" description="Disordered" evidence="1">
    <location>
        <begin position="410"/>
        <end position="482"/>
    </location>
</feature>
<feature type="compositionally biased region" description="Polar residues" evidence="1">
    <location>
        <begin position="222"/>
        <end position="263"/>
    </location>
</feature>